<keyword evidence="2" id="KW-1185">Reference proteome</keyword>
<evidence type="ECO:0000313" key="2">
    <source>
        <dbReference type="Proteomes" id="UP000039865"/>
    </source>
</evidence>
<sequence>MNKLDQIIQKQSEYNLNLSKKSNNLFKQCEEMMDDGIGMTKDNLEQINRIQDQTNSKLNDQMNQTHKSLSQQITRDHSQLYSNIQGNENLDKIQQQLIKNQVKVDYSKSAPGQQGNENEVTATIVVGIFGQQVDGQLIDETMLEFFPPIQQEHEQQEVVPEDIFLEIPEIPSFKNNRIKPQLISLSKDKNERTQVYHQLVFKDKGGCQFVNYNQRINGKYQQKRLMLDINPKIVLQTSDFYIFGSVFEIQKYDLNNQRKSRNIIKLGDLLTKMILLGDDYLLCSLTDCKMELISIKQESILNKIQLPDANSVQDLSQISSNGDDICFAIGLNCTGLNKTYSLIIMSLKKSNEELAISNVPNQSYFLGKSINALATINESLLLLCIFQELHLKLFDRISGQTLREIKNYATDYNYCYYELIGNG</sequence>
<name>A0A078AW06_STYLE</name>
<dbReference type="SUPFAM" id="SSF50978">
    <property type="entry name" value="WD40 repeat-like"/>
    <property type="match status" value="1"/>
</dbReference>
<accession>A0A078AW06</accession>
<dbReference type="InterPro" id="IPR036322">
    <property type="entry name" value="WD40_repeat_dom_sf"/>
</dbReference>
<gene>
    <name evidence="1" type="primary">Contig3487.g3726</name>
    <name evidence="1" type="ORF">STYLEM_14032</name>
</gene>
<dbReference type="Proteomes" id="UP000039865">
    <property type="component" value="Unassembled WGS sequence"/>
</dbReference>
<dbReference type="InParanoid" id="A0A078AW06"/>
<reference evidence="1 2" key="1">
    <citation type="submission" date="2014-06" db="EMBL/GenBank/DDBJ databases">
        <authorList>
            <person name="Swart Estienne"/>
        </authorList>
    </citation>
    <scope>NUCLEOTIDE SEQUENCE [LARGE SCALE GENOMIC DNA]</scope>
    <source>
        <strain evidence="1 2">130c</strain>
    </source>
</reference>
<evidence type="ECO:0000313" key="1">
    <source>
        <dbReference type="EMBL" id="CDW84963.1"/>
    </source>
</evidence>
<protein>
    <submittedName>
        <fullName evidence="1">Uncharacterized protein</fullName>
    </submittedName>
</protein>
<dbReference type="EMBL" id="CCKQ01013312">
    <property type="protein sequence ID" value="CDW84963.1"/>
    <property type="molecule type" value="Genomic_DNA"/>
</dbReference>
<dbReference type="AlphaFoldDB" id="A0A078AW06"/>
<organism evidence="1 2">
    <name type="scientific">Stylonychia lemnae</name>
    <name type="common">Ciliate</name>
    <dbReference type="NCBI Taxonomy" id="5949"/>
    <lineage>
        <taxon>Eukaryota</taxon>
        <taxon>Sar</taxon>
        <taxon>Alveolata</taxon>
        <taxon>Ciliophora</taxon>
        <taxon>Intramacronucleata</taxon>
        <taxon>Spirotrichea</taxon>
        <taxon>Stichotrichia</taxon>
        <taxon>Sporadotrichida</taxon>
        <taxon>Oxytrichidae</taxon>
        <taxon>Stylonychinae</taxon>
        <taxon>Stylonychia</taxon>
    </lineage>
</organism>
<proteinExistence type="predicted"/>